<dbReference type="SUPFAM" id="SSF55874">
    <property type="entry name" value="ATPase domain of HSP90 chaperone/DNA topoisomerase II/histidine kinase"/>
    <property type="match status" value="1"/>
</dbReference>
<dbReference type="GO" id="GO:0000155">
    <property type="term" value="F:phosphorelay sensor kinase activity"/>
    <property type="evidence" value="ECO:0007669"/>
    <property type="project" value="InterPro"/>
</dbReference>
<dbReference type="PANTHER" id="PTHR34220">
    <property type="entry name" value="SENSOR HISTIDINE KINASE YPDA"/>
    <property type="match status" value="1"/>
</dbReference>
<dbReference type="Pfam" id="PF06580">
    <property type="entry name" value="His_kinase"/>
    <property type="match status" value="1"/>
</dbReference>
<dbReference type="PANTHER" id="PTHR34220:SF7">
    <property type="entry name" value="SENSOR HISTIDINE KINASE YPDA"/>
    <property type="match status" value="1"/>
</dbReference>
<keyword evidence="2" id="KW-0472">Membrane</keyword>
<keyword evidence="2" id="KW-1133">Transmembrane helix</keyword>
<name>A0A6I5A377_9BACI</name>
<evidence type="ECO:0000259" key="3">
    <source>
        <dbReference type="Pfam" id="PF06580"/>
    </source>
</evidence>
<evidence type="ECO:0000313" key="4">
    <source>
        <dbReference type="EMBL" id="MYL32909.1"/>
    </source>
</evidence>
<feature type="coiled-coil region" evidence="1">
    <location>
        <begin position="387"/>
        <end position="419"/>
    </location>
</feature>
<protein>
    <submittedName>
        <fullName evidence="4">HAMP domain-containing protein</fullName>
    </submittedName>
</protein>
<feature type="transmembrane region" description="Helical" evidence="2">
    <location>
        <begin position="6"/>
        <end position="22"/>
    </location>
</feature>
<keyword evidence="1" id="KW-0175">Coiled coil</keyword>
<proteinExistence type="predicted"/>
<dbReference type="Gene3D" id="3.30.565.10">
    <property type="entry name" value="Histidine kinase-like ATPase, C-terminal domain"/>
    <property type="match status" value="1"/>
</dbReference>
<dbReference type="InterPro" id="IPR050640">
    <property type="entry name" value="Bact_2-comp_sensor_kinase"/>
</dbReference>
<dbReference type="InterPro" id="IPR010559">
    <property type="entry name" value="Sig_transdc_His_kin_internal"/>
</dbReference>
<dbReference type="EMBL" id="WMEQ01000002">
    <property type="protein sequence ID" value="MYL32909.1"/>
    <property type="molecule type" value="Genomic_DNA"/>
</dbReference>
<evidence type="ECO:0000256" key="2">
    <source>
        <dbReference type="SAM" id="Phobius"/>
    </source>
</evidence>
<accession>A0A6I5A377</accession>
<feature type="transmembrane region" description="Helical" evidence="2">
    <location>
        <begin position="317"/>
        <end position="340"/>
    </location>
</feature>
<dbReference type="Proteomes" id="UP000468638">
    <property type="component" value="Unassembled WGS sequence"/>
</dbReference>
<dbReference type="Gene3D" id="3.30.450.20">
    <property type="entry name" value="PAS domain"/>
    <property type="match status" value="1"/>
</dbReference>
<gene>
    <name evidence="4" type="ORF">GLW05_04780</name>
</gene>
<dbReference type="InterPro" id="IPR036890">
    <property type="entry name" value="HATPase_C_sf"/>
</dbReference>
<evidence type="ECO:0000313" key="5">
    <source>
        <dbReference type="Proteomes" id="UP000468638"/>
    </source>
</evidence>
<reference evidence="4 5" key="1">
    <citation type="submission" date="2019-11" db="EMBL/GenBank/DDBJ databases">
        <title>Genome sequences of 17 halophilic strains isolated from different environments.</title>
        <authorList>
            <person name="Furrow R.E."/>
        </authorList>
    </citation>
    <scope>NUCLEOTIDE SEQUENCE [LARGE SCALE GENOMIC DNA]</scope>
    <source>
        <strain evidence="4 5">22514_16_FS</strain>
    </source>
</reference>
<sequence>MLLPSMPIICSMSYIRGIYMYIPFTKRTSIKSKLFFVILFFVCAPLILFGYFWYEKTTSSLEQNAIQYSQHLLNQTNQYLNFYLEDLKKATAPFQTNLQVKQYVDLQPQPKDKFTTFQLSKQIQEEAFASILNGRSDIFGISLINKNVMQVNNYSQVNTFLDMDEIRNRNIELWKKVDSFDTYEVLDVEKIQDTSVIPIVRKLYDKTTYETTGLLIIHLQLNQLAKIINEVTLSHFNNVWIVNEHHKIMYHSNEELLGTTSISHSFQSNISVQRENKENTLLVHEEFPNTELKWGLIASVPMDRIMGNLIKLRNSTIWVGLILIGAALFFVGGFSFSLTYSLENLQKLMKSAESGNLNLKRKKPFPLYQNDEVSDLYESFYTMTTELDRLIEQVHLAKLKEKELELRTRESELQAMQSQINPHFLYNTLEIINSYAIIENQPTISNMTTSLADMFRYNVSNTKKVVTLQEEMAQIKSYLQIQQERFEKLRVIYDLNDSDLQDVITARLTLQPILENAFIHGYEEHQLAPEFIGIYGKKTTYYYQVFVVDLGKGMSPDTIETYNYAFTHNVDPPEPQKSTKRIGLMNVHKRLCTQFGFPYGLSIQKSDETGTVIEVRLPFAVEKQIKEA</sequence>
<dbReference type="GO" id="GO:0016020">
    <property type="term" value="C:membrane"/>
    <property type="evidence" value="ECO:0007669"/>
    <property type="project" value="InterPro"/>
</dbReference>
<dbReference type="AlphaFoldDB" id="A0A6I5A377"/>
<keyword evidence="2" id="KW-0812">Transmembrane</keyword>
<feature type="transmembrane region" description="Helical" evidence="2">
    <location>
        <begin position="34"/>
        <end position="54"/>
    </location>
</feature>
<organism evidence="4 5">
    <name type="scientific">Pontibacillus yanchengensis</name>
    <dbReference type="NCBI Taxonomy" id="462910"/>
    <lineage>
        <taxon>Bacteria</taxon>
        <taxon>Bacillati</taxon>
        <taxon>Bacillota</taxon>
        <taxon>Bacilli</taxon>
        <taxon>Bacillales</taxon>
        <taxon>Bacillaceae</taxon>
        <taxon>Pontibacillus</taxon>
    </lineage>
</organism>
<comment type="caution">
    <text evidence="4">The sequence shown here is derived from an EMBL/GenBank/DDBJ whole genome shotgun (WGS) entry which is preliminary data.</text>
</comment>
<feature type="domain" description="Signal transduction histidine kinase internal region" evidence="3">
    <location>
        <begin position="411"/>
        <end position="488"/>
    </location>
</feature>
<evidence type="ECO:0000256" key="1">
    <source>
        <dbReference type="SAM" id="Coils"/>
    </source>
</evidence>